<reference evidence="1 2" key="1">
    <citation type="submission" date="2024-02" db="EMBL/GenBank/DDBJ databases">
        <title>Herpetosiphon gulosus NBRC 112829.</title>
        <authorList>
            <person name="Ichikawa N."/>
            <person name="Katano-Makiyama Y."/>
            <person name="Hidaka K."/>
        </authorList>
    </citation>
    <scope>NUCLEOTIDE SEQUENCE [LARGE SCALE GENOMIC DNA]</scope>
    <source>
        <strain evidence="1 2">NBRC 112829</strain>
    </source>
</reference>
<proteinExistence type="predicted"/>
<dbReference type="PANTHER" id="PTHR10443">
    <property type="entry name" value="MICROSOMAL DIPEPTIDASE"/>
    <property type="match status" value="1"/>
</dbReference>
<sequence>MILVDAHLDLAYNAINLGRDLTQTVDHGRQRSTEQTAEWIAEAGTLTTTLPEIGLHTPSIVCGTIFILPAEAQTTLDGVAYATPDEAHDQAWEQLNWYKQQCATGFLHLIDNQPALQAIQARNQSVPGLLLLMEGADGLRTPDELIEWYAAGLRWLGPAWQATRYAGGTGAPGPLTTLGLELLELMQKLGVALDASHLAEESFWQALEHFQGPISASHSNCRSLLAGANHQDRYLSDAMIKAIIERDGVIGIALYNRMLRADWDGSKNHVTLEHVVAQIEHICQLAGNTQHVALGSDLDGGFGVEMIPAEIDRWSDLPKIGKALTERGWPENDIANVLGQNWLRWFQRIV</sequence>
<evidence type="ECO:0000313" key="2">
    <source>
        <dbReference type="Proteomes" id="UP001428290"/>
    </source>
</evidence>
<dbReference type="Proteomes" id="UP001428290">
    <property type="component" value="Unassembled WGS sequence"/>
</dbReference>
<accession>A0ABP9X4S8</accession>
<dbReference type="EMBL" id="BAABRU010000018">
    <property type="protein sequence ID" value="GAA5530384.1"/>
    <property type="molecule type" value="Genomic_DNA"/>
</dbReference>
<evidence type="ECO:0008006" key="3">
    <source>
        <dbReference type="Google" id="ProtNLM"/>
    </source>
</evidence>
<name>A0ABP9X4S8_9CHLR</name>
<evidence type="ECO:0000313" key="1">
    <source>
        <dbReference type="EMBL" id="GAA5530384.1"/>
    </source>
</evidence>
<dbReference type="Pfam" id="PF01244">
    <property type="entry name" value="Peptidase_M19"/>
    <property type="match status" value="1"/>
</dbReference>
<gene>
    <name evidence="1" type="ORF">Hgul01_04203</name>
</gene>
<dbReference type="PANTHER" id="PTHR10443:SF12">
    <property type="entry name" value="DIPEPTIDASE"/>
    <property type="match status" value="1"/>
</dbReference>
<dbReference type="SUPFAM" id="SSF51556">
    <property type="entry name" value="Metallo-dependent hydrolases"/>
    <property type="match status" value="1"/>
</dbReference>
<protein>
    <recommendedName>
        <fullName evidence="3">Peptidase M19</fullName>
    </recommendedName>
</protein>
<dbReference type="RefSeq" id="WP_345723979.1">
    <property type="nucleotide sequence ID" value="NZ_BAABRU010000018.1"/>
</dbReference>
<dbReference type="InterPro" id="IPR032466">
    <property type="entry name" value="Metal_Hydrolase"/>
</dbReference>
<dbReference type="PROSITE" id="PS51365">
    <property type="entry name" value="RENAL_DIPEPTIDASE_2"/>
    <property type="match status" value="1"/>
</dbReference>
<dbReference type="Gene3D" id="3.20.20.140">
    <property type="entry name" value="Metal-dependent hydrolases"/>
    <property type="match status" value="1"/>
</dbReference>
<keyword evidence="2" id="KW-1185">Reference proteome</keyword>
<comment type="caution">
    <text evidence="1">The sequence shown here is derived from an EMBL/GenBank/DDBJ whole genome shotgun (WGS) entry which is preliminary data.</text>
</comment>
<dbReference type="InterPro" id="IPR008257">
    <property type="entry name" value="Pept_M19"/>
</dbReference>
<organism evidence="1 2">
    <name type="scientific">Herpetosiphon gulosus</name>
    <dbReference type="NCBI Taxonomy" id="1973496"/>
    <lineage>
        <taxon>Bacteria</taxon>
        <taxon>Bacillati</taxon>
        <taxon>Chloroflexota</taxon>
        <taxon>Chloroflexia</taxon>
        <taxon>Herpetosiphonales</taxon>
        <taxon>Herpetosiphonaceae</taxon>
        <taxon>Herpetosiphon</taxon>
    </lineage>
</organism>